<evidence type="ECO:0000313" key="2">
    <source>
        <dbReference type="Proteomes" id="UP000681967"/>
    </source>
</evidence>
<comment type="caution">
    <text evidence="1">The sequence shown here is derived from an EMBL/GenBank/DDBJ whole genome shotgun (WGS) entry which is preliminary data.</text>
</comment>
<evidence type="ECO:0000313" key="1">
    <source>
        <dbReference type="EMBL" id="CAF3970168.1"/>
    </source>
</evidence>
<accession>A0A8S2MXB7</accession>
<proteinExistence type="predicted"/>
<gene>
    <name evidence="1" type="ORF">BYL167_LOCUS12034</name>
</gene>
<organism evidence="1 2">
    <name type="scientific">Rotaria magnacalcarata</name>
    <dbReference type="NCBI Taxonomy" id="392030"/>
    <lineage>
        <taxon>Eukaryota</taxon>
        <taxon>Metazoa</taxon>
        <taxon>Spiralia</taxon>
        <taxon>Gnathifera</taxon>
        <taxon>Rotifera</taxon>
        <taxon>Eurotatoria</taxon>
        <taxon>Bdelloidea</taxon>
        <taxon>Philodinida</taxon>
        <taxon>Philodinidae</taxon>
        <taxon>Rotaria</taxon>
    </lineage>
</organism>
<dbReference type="AlphaFoldDB" id="A0A8S2MXB7"/>
<protein>
    <submittedName>
        <fullName evidence="1">Uncharacterized protein</fullName>
    </submittedName>
</protein>
<name>A0A8S2MXB7_9BILA</name>
<reference evidence="1" key="1">
    <citation type="submission" date="2021-02" db="EMBL/GenBank/DDBJ databases">
        <authorList>
            <person name="Nowell W R."/>
        </authorList>
    </citation>
    <scope>NUCLEOTIDE SEQUENCE</scope>
</reference>
<dbReference type="EMBL" id="CAJOBH010003893">
    <property type="protein sequence ID" value="CAF3970168.1"/>
    <property type="molecule type" value="Genomic_DNA"/>
</dbReference>
<dbReference type="Proteomes" id="UP000681967">
    <property type="component" value="Unassembled WGS sequence"/>
</dbReference>
<sequence length="94" mass="10600">MSLVTEDKRETVFHCTCTNGYRSVVVQLLQTHCDTTIRNDQLYNDLELAIINYNKDVNAQMIPDSNALAVGEISTSVQQSTLLQSRIDYDTLSD</sequence>